<dbReference type="AlphaFoldDB" id="A0A1U7JES0"/>
<sequence>MPNTQLKSEKLSEFLGGLSPQALRMLVRSIETSEQKGTRIPNSALIMPLAQGLLRKSASPRRLGFRSSPLQRVVFSPLQPFFINEHMPVKTQGLIERGFLDSFWRYLEDDLLKDEILQCRLAMEHGTDDIEQDEDAFLQSLAVELRKQIVSAAKQRLEAAEHSLSERRHLRRRLGGERNMEELEDALRIFEASERLKQFMDDLPRMDKDENGLFPVKLIRYLREYIKKTPADGHYVAGLLVSRRGVTAAGLIELAMDMCETRDMRLVEESPYKPLGTYALCEIARQIQGVENWKHAPFGELGYPEALREALRSLDAVLLLTDFKNCRQWARTFEQTRAFITKMVRDDIDSLIPSMDKALEEARGQKSGDRKALRNAIRVMKVAELMPGHAQNLGLSEASLPLQRKIEQFFEGRGDKLLGRIQAESLQDGDKEVRAFDCLVALGENCFGNEYGGMMYKRRCAAQKTAA</sequence>
<reference evidence="1 2" key="1">
    <citation type="submission" date="2016-03" db="EMBL/GenBank/DDBJ databases">
        <title>Genome sequence of Nesiotobacter sp. nov., a moderately halophilic alphaproteobacterium isolated from the Yellow Sea, China.</title>
        <authorList>
            <person name="Zhang G."/>
            <person name="Zhang R."/>
        </authorList>
    </citation>
    <scope>NUCLEOTIDE SEQUENCE [LARGE SCALE GENOMIC DNA]</scope>
    <source>
        <strain evidence="1 2">WB1-6</strain>
    </source>
</reference>
<evidence type="ECO:0000313" key="1">
    <source>
        <dbReference type="EMBL" id="OKL43188.1"/>
    </source>
</evidence>
<dbReference type="EMBL" id="LVVZ01000022">
    <property type="protein sequence ID" value="OKL43188.1"/>
    <property type="molecule type" value="Genomic_DNA"/>
</dbReference>
<keyword evidence="2" id="KW-1185">Reference proteome</keyword>
<comment type="caution">
    <text evidence="1">The sequence shown here is derived from an EMBL/GenBank/DDBJ whole genome shotgun (WGS) entry which is preliminary data.</text>
</comment>
<accession>A0A1U7JES0</accession>
<protein>
    <submittedName>
        <fullName evidence="1">Uncharacterized protein</fullName>
    </submittedName>
</protein>
<name>A0A1U7JES0_9HYPH</name>
<dbReference type="Proteomes" id="UP000185783">
    <property type="component" value="Unassembled WGS sequence"/>
</dbReference>
<proteinExistence type="predicted"/>
<gene>
    <name evidence="1" type="ORF">A3843_15900</name>
</gene>
<dbReference type="RefSeq" id="WP_028482982.1">
    <property type="nucleotide sequence ID" value="NZ_LVVZ01000022.1"/>
</dbReference>
<dbReference type="STRING" id="197461.A3843_15900"/>
<evidence type="ECO:0000313" key="2">
    <source>
        <dbReference type="Proteomes" id="UP000185783"/>
    </source>
</evidence>
<organism evidence="1 2">
    <name type="scientific">Pseudovibrio exalbescens</name>
    <dbReference type="NCBI Taxonomy" id="197461"/>
    <lineage>
        <taxon>Bacteria</taxon>
        <taxon>Pseudomonadati</taxon>
        <taxon>Pseudomonadota</taxon>
        <taxon>Alphaproteobacteria</taxon>
        <taxon>Hyphomicrobiales</taxon>
        <taxon>Stappiaceae</taxon>
        <taxon>Pseudovibrio</taxon>
    </lineage>
</organism>